<comment type="caution">
    <text evidence="2">The sequence shown here is derived from an EMBL/GenBank/DDBJ whole genome shotgun (WGS) entry which is preliminary data.</text>
</comment>
<dbReference type="Gene3D" id="3.20.20.450">
    <property type="entry name" value="EAL domain"/>
    <property type="match status" value="1"/>
</dbReference>
<gene>
    <name evidence="2" type="ORF">NK662_06355</name>
</gene>
<proteinExistence type="predicted"/>
<name>A0AA41X3A4_9BACI</name>
<dbReference type="CDD" id="cd01948">
    <property type="entry name" value="EAL"/>
    <property type="match status" value="1"/>
</dbReference>
<protein>
    <submittedName>
        <fullName evidence="2">EAL domain-containing protein</fullName>
    </submittedName>
</protein>
<feature type="domain" description="EAL" evidence="1">
    <location>
        <begin position="85"/>
        <end position="333"/>
    </location>
</feature>
<dbReference type="GO" id="GO:0071111">
    <property type="term" value="F:cyclic-guanylate-specific phosphodiesterase activity"/>
    <property type="evidence" value="ECO:0007669"/>
    <property type="project" value="InterPro"/>
</dbReference>
<dbReference type="AlphaFoldDB" id="A0AA41X3A4"/>
<evidence type="ECO:0000313" key="3">
    <source>
        <dbReference type="Proteomes" id="UP001156102"/>
    </source>
</evidence>
<dbReference type="InterPro" id="IPR001633">
    <property type="entry name" value="EAL_dom"/>
</dbReference>
<dbReference type="Pfam" id="PF00563">
    <property type="entry name" value="EAL"/>
    <property type="match status" value="1"/>
</dbReference>
<evidence type="ECO:0000313" key="2">
    <source>
        <dbReference type="EMBL" id="MCP8968159.1"/>
    </source>
</evidence>
<dbReference type="InterPro" id="IPR050706">
    <property type="entry name" value="Cyclic-di-GMP_PDE-like"/>
</dbReference>
<accession>A0AA41X3A4</accession>
<dbReference type="PANTHER" id="PTHR33121:SF76">
    <property type="entry name" value="SIGNALING PROTEIN"/>
    <property type="match status" value="1"/>
</dbReference>
<evidence type="ECO:0000259" key="1">
    <source>
        <dbReference type="PROSITE" id="PS50883"/>
    </source>
</evidence>
<keyword evidence="3" id="KW-1185">Reference proteome</keyword>
<reference evidence="2" key="1">
    <citation type="submission" date="2022-07" db="EMBL/GenBank/DDBJ databases">
        <authorList>
            <person name="Li W.-J."/>
            <person name="Deng Q.-Q."/>
        </authorList>
    </citation>
    <scope>NUCLEOTIDE SEQUENCE</scope>
    <source>
        <strain evidence="2">SYSU M60031</strain>
    </source>
</reference>
<organism evidence="2 3">
    <name type="scientific">Ectobacillus ponti</name>
    <dbReference type="NCBI Taxonomy" id="2961894"/>
    <lineage>
        <taxon>Bacteria</taxon>
        <taxon>Bacillati</taxon>
        <taxon>Bacillota</taxon>
        <taxon>Bacilli</taxon>
        <taxon>Bacillales</taxon>
        <taxon>Bacillaceae</taxon>
        <taxon>Ectobacillus</taxon>
    </lineage>
</organism>
<dbReference type="RefSeq" id="WP_254758078.1">
    <property type="nucleotide sequence ID" value="NZ_JANCLT010000003.1"/>
</dbReference>
<dbReference type="SUPFAM" id="SSF141868">
    <property type="entry name" value="EAL domain-like"/>
    <property type="match status" value="1"/>
</dbReference>
<dbReference type="PANTHER" id="PTHR33121">
    <property type="entry name" value="CYCLIC DI-GMP PHOSPHODIESTERASE PDEF"/>
    <property type="match status" value="1"/>
</dbReference>
<dbReference type="Proteomes" id="UP001156102">
    <property type="component" value="Unassembled WGS sequence"/>
</dbReference>
<dbReference type="SMART" id="SM00052">
    <property type="entry name" value="EAL"/>
    <property type="match status" value="1"/>
</dbReference>
<dbReference type="PROSITE" id="PS50883">
    <property type="entry name" value="EAL"/>
    <property type="match status" value="1"/>
</dbReference>
<sequence>MPSVRGYTVVLPDGFSIEKLMPYVKDEPAPRFQKLDSRTFWAEDGLFFEMMDALQTNSQVQAAPARPMNPLQFEGAVQPVAALSQQREASWIDELIRKRNIATYYQPIVRLNGTAAEVIGYELLARGVREDGSIISPYHMFEAARVRNRLFSLDRLCRLEAIRNAGSMTDCLLFINFIPTAIYVPEHCLASTFQLVKQTKLRPEQIVFEVVETDEVQDIRHLQSILEYYRHHGFKYALDDVGTGYNHASKIQKLRPDIVKLAMEHVQGISLDREKQKAALEIAQMTHSIGGSALAEGVETLEDMQCLQELGYDLFQGYYLGKPQPEPVRRVLS</sequence>
<dbReference type="EMBL" id="JANCLT010000003">
    <property type="protein sequence ID" value="MCP8968159.1"/>
    <property type="molecule type" value="Genomic_DNA"/>
</dbReference>
<dbReference type="InterPro" id="IPR035919">
    <property type="entry name" value="EAL_sf"/>
</dbReference>